<sequence>MILYGVEGWHGKDAGGRVEGVGRFTYQSGAGQRRGPDCGVGRVNSGTGVDVSDPMGGDPKGDTRTYPEGSPAGQPSAPAASPTTKAADSCASTSP</sequence>
<evidence type="ECO:0000256" key="1">
    <source>
        <dbReference type="SAM" id="MobiDB-lite"/>
    </source>
</evidence>
<feature type="compositionally biased region" description="Low complexity" evidence="1">
    <location>
        <begin position="70"/>
        <end position="89"/>
    </location>
</feature>
<organism evidence="2">
    <name type="scientific">Streptomyces tendae</name>
    <dbReference type="NCBI Taxonomy" id="1932"/>
    <lineage>
        <taxon>Bacteria</taxon>
        <taxon>Bacillati</taxon>
        <taxon>Actinomycetota</taxon>
        <taxon>Actinomycetes</taxon>
        <taxon>Kitasatosporales</taxon>
        <taxon>Streptomycetaceae</taxon>
        <taxon>Streptomyces</taxon>
    </lineage>
</organism>
<evidence type="ECO:0000313" key="2">
    <source>
        <dbReference type="EMBL" id="NEV86499.1"/>
    </source>
</evidence>
<reference evidence="2" key="1">
    <citation type="journal article" date="2020" name="Microorganisms">
        <title>Isolation, Genomic and Metabolomic Characterization of Streptomyces tendae VITAKN with Quorum Sensing Inhibitory Activity from Southern India.</title>
        <authorList>
            <person name="Ishaque N.M."/>
            <person name="Burgsdorf I."/>
            <person name="Limlingan Malit J.J."/>
            <person name="Saha S."/>
            <person name="Teta R."/>
            <person name="Ewe D."/>
            <person name="Kannabiran K."/>
            <person name="Hrouzek P."/>
            <person name="Steindler L."/>
            <person name="Costantino V."/>
            <person name="Saurav K."/>
        </authorList>
    </citation>
    <scope>NUCLEOTIDE SEQUENCE</scope>
    <source>
        <strain evidence="2">VITAKN</strain>
    </source>
</reference>
<dbReference type="AlphaFoldDB" id="A0A6B3QE98"/>
<feature type="region of interest" description="Disordered" evidence="1">
    <location>
        <begin position="26"/>
        <end position="95"/>
    </location>
</feature>
<gene>
    <name evidence="2" type="ORF">GUR47_07410</name>
</gene>
<dbReference type="EMBL" id="JAAIFS010000002">
    <property type="protein sequence ID" value="NEV86499.1"/>
    <property type="molecule type" value="Genomic_DNA"/>
</dbReference>
<accession>A0A6B3QE98</accession>
<protein>
    <submittedName>
        <fullName evidence="2">Uncharacterized protein</fullName>
    </submittedName>
</protein>
<comment type="caution">
    <text evidence="2">The sequence shown here is derived from an EMBL/GenBank/DDBJ whole genome shotgun (WGS) entry which is preliminary data.</text>
</comment>
<name>A0A6B3QE98_STRTE</name>
<proteinExistence type="predicted"/>